<dbReference type="KEGG" id="cpas:Clopa_1204"/>
<dbReference type="RefSeq" id="WP_015614518.1">
    <property type="nucleotide sequence ID" value="NC_021182.1"/>
</dbReference>
<dbReference type="InterPro" id="IPR029062">
    <property type="entry name" value="Class_I_gatase-like"/>
</dbReference>
<comment type="similarity">
    <text evidence="4">Belongs to the CobB/CobQ family. CobQ subfamily.</text>
</comment>
<dbReference type="Pfam" id="PF07685">
    <property type="entry name" value="GATase_3"/>
    <property type="match status" value="1"/>
</dbReference>
<feature type="domain" description="CobQ/CobB/MinD/ParA nucleotide binding" evidence="5">
    <location>
        <begin position="4"/>
        <end position="225"/>
    </location>
</feature>
<keyword evidence="8" id="KW-1185">Reference proteome</keyword>
<dbReference type="InterPro" id="IPR047045">
    <property type="entry name" value="CobQ_N"/>
</dbReference>
<dbReference type="HOGENOM" id="CLU_019250_2_2_9"/>
<comment type="pathway">
    <text evidence="1 4">Cofactor biosynthesis; adenosylcobalamin biosynthesis.</text>
</comment>
<feature type="active site" description="Nucleophile" evidence="4">
    <location>
        <position position="326"/>
    </location>
</feature>
<dbReference type="CDD" id="cd01750">
    <property type="entry name" value="GATase1_CobQ"/>
    <property type="match status" value="1"/>
</dbReference>
<feature type="active site" evidence="4">
    <location>
        <position position="483"/>
    </location>
</feature>
<dbReference type="STRING" id="86416.Clopa_1204"/>
<dbReference type="GO" id="GO:0015420">
    <property type="term" value="F:ABC-type vitamin B12 transporter activity"/>
    <property type="evidence" value="ECO:0007669"/>
    <property type="project" value="UniProtKB-UniRule"/>
</dbReference>
<dbReference type="PANTHER" id="PTHR21343">
    <property type="entry name" value="DETHIOBIOTIN SYNTHETASE"/>
    <property type="match status" value="1"/>
</dbReference>
<dbReference type="InterPro" id="IPR002586">
    <property type="entry name" value="CobQ/CobB/MinD/ParA_Nub-bd_dom"/>
</dbReference>
<comment type="function">
    <text evidence="4">Catalyzes amidations at positions B, D, E, and G on adenosylcobyrinic A,C-diamide. NH(2) groups are provided by glutamine, and one molecule of ATP is hydrogenolyzed for each amidation.</text>
</comment>
<organism evidence="7 8">
    <name type="scientific">Clostridium pasteurianum BC1</name>
    <dbReference type="NCBI Taxonomy" id="86416"/>
    <lineage>
        <taxon>Bacteria</taxon>
        <taxon>Bacillati</taxon>
        <taxon>Bacillota</taxon>
        <taxon>Clostridia</taxon>
        <taxon>Eubacteriales</taxon>
        <taxon>Clostridiaceae</taxon>
        <taxon>Clostridium</taxon>
    </lineage>
</organism>
<evidence type="ECO:0000313" key="8">
    <source>
        <dbReference type="Proteomes" id="UP000013523"/>
    </source>
</evidence>
<dbReference type="InterPro" id="IPR004459">
    <property type="entry name" value="CobQ_synth"/>
</dbReference>
<dbReference type="OrthoDB" id="9808302at2"/>
<dbReference type="Pfam" id="PF01656">
    <property type="entry name" value="CbiA"/>
    <property type="match status" value="1"/>
</dbReference>
<evidence type="ECO:0000256" key="2">
    <source>
        <dbReference type="ARBA" id="ARBA00022573"/>
    </source>
</evidence>
<dbReference type="GO" id="GO:0003824">
    <property type="term" value="F:catalytic activity"/>
    <property type="evidence" value="ECO:0007669"/>
    <property type="project" value="InterPro"/>
</dbReference>
<accession>R4K972</accession>
<protein>
    <recommendedName>
        <fullName evidence="4">Cobyric acid synthase</fullName>
    </recommendedName>
</protein>
<keyword evidence="3 4" id="KW-0315">Glutamine amidotransferase</keyword>
<evidence type="ECO:0000256" key="4">
    <source>
        <dbReference type="HAMAP-Rule" id="MF_00028"/>
    </source>
</evidence>
<dbReference type="SUPFAM" id="SSF52540">
    <property type="entry name" value="P-loop containing nucleoside triphosphate hydrolases"/>
    <property type="match status" value="1"/>
</dbReference>
<dbReference type="PROSITE" id="PS51274">
    <property type="entry name" value="GATASE_COBBQ"/>
    <property type="match status" value="1"/>
</dbReference>
<sequence length="545" mass="61583">MAKLMIQGTASSVGKSILVTALCRIFKQDGYKVVPYKSQNMSLNSYITLDGKEMGRAQVLQAYACGMEPEAYMNPILLKPTSDKKSQVIVNGKVYGNYTAMEYHNMKPVFRDMLKQQFEELEKEFDIIVMEGAGSPAEINLRDRDIVNMGMAELVDAPVILAGDIDKGGVFASLAGTMLLLRDDEKKRVKGTIINKFRGDIDILKPGLNMLQDIVKIPCIGVVPYFNLQLEDEDGAVEFENKPHGAIDIAVIKLPHISNFTDLDALKAEEDVSIRFITNIEEFGNPDMIIIPGSKNTIEDLLKLRKSGLESKIREYSKAGIVIGICGGYQMLGNSVKDPYEVETNMLNTEGMKLLDIDTTFEKEKVTTRVRAVVASDDLSKDIDTCMVNYNNVGEKEDRKLYSLQYKVDKRVYKEINQEDNMKIKENNYKNKEVYGYEIHMGICKYGDNSKPLFNITDKNGLKVNYSDGAINEKGNIMGTYIHGIFDSIYFREYIVNLLRSKKGIILKKSKEYEKLREKELDKLAAIVRNALDMESIYKFMGLKK</sequence>
<evidence type="ECO:0000259" key="5">
    <source>
        <dbReference type="Pfam" id="PF01656"/>
    </source>
</evidence>
<evidence type="ECO:0000256" key="1">
    <source>
        <dbReference type="ARBA" id="ARBA00004953"/>
    </source>
</evidence>
<dbReference type="HAMAP" id="MF_00028">
    <property type="entry name" value="CobQ"/>
    <property type="match status" value="1"/>
</dbReference>
<dbReference type="AlphaFoldDB" id="R4K972"/>
<keyword evidence="2 4" id="KW-0169">Cobalamin biosynthesis</keyword>
<dbReference type="NCBIfam" id="NF001989">
    <property type="entry name" value="PRK00784.1"/>
    <property type="match status" value="1"/>
</dbReference>
<dbReference type="Gene3D" id="3.40.50.300">
    <property type="entry name" value="P-loop containing nucleotide triphosphate hydrolases"/>
    <property type="match status" value="1"/>
</dbReference>
<dbReference type="InterPro" id="IPR011698">
    <property type="entry name" value="GATase_3"/>
</dbReference>
<dbReference type="eggNOG" id="COG1492">
    <property type="taxonomic scope" value="Bacteria"/>
</dbReference>
<dbReference type="PATRIC" id="fig|86416.3.peg.1204"/>
<gene>
    <name evidence="4" type="primary">cobQ</name>
    <name evidence="7" type="ORF">Clopa_1204</name>
</gene>
<name>R4K972_CLOPA</name>
<dbReference type="InterPro" id="IPR027417">
    <property type="entry name" value="P-loop_NTPase"/>
</dbReference>
<dbReference type="PANTHER" id="PTHR21343:SF1">
    <property type="entry name" value="COBYRIC ACID SYNTHASE"/>
    <property type="match status" value="1"/>
</dbReference>
<dbReference type="InterPro" id="IPR033949">
    <property type="entry name" value="CobQ_GATase1"/>
</dbReference>
<evidence type="ECO:0000256" key="3">
    <source>
        <dbReference type="ARBA" id="ARBA00022962"/>
    </source>
</evidence>
<dbReference type="Gene3D" id="3.40.50.880">
    <property type="match status" value="1"/>
</dbReference>
<feature type="domain" description="CobB/CobQ-like glutamine amidotransferase" evidence="6">
    <location>
        <begin position="248"/>
        <end position="488"/>
    </location>
</feature>
<dbReference type="CDD" id="cd05389">
    <property type="entry name" value="CobQ_N"/>
    <property type="match status" value="1"/>
</dbReference>
<dbReference type="NCBIfam" id="TIGR00313">
    <property type="entry name" value="cobQ"/>
    <property type="match status" value="1"/>
</dbReference>
<dbReference type="SUPFAM" id="SSF52317">
    <property type="entry name" value="Class I glutamine amidotransferase-like"/>
    <property type="match status" value="2"/>
</dbReference>
<evidence type="ECO:0000313" key="7">
    <source>
        <dbReference type="EMBL" id="AGK96195.1"/>
    </source>
</evidence>
<reference evidence="7 8" key="1">
    <citation type="submission" date="2012-01" db="EMBL/GenBank/DDBJ databases">
        <title>Complete sequence of chromosome of Clostridium pasteurianum BC1.</title>
        <authorList>
            <consortium name="US DOE Joint Genome Institute"/>
            <person name="Lucas S."/>
            <person name="Han J."/>
            <person name="Lapidus A."/>
            <person name="Cheng J.-F."/>
            <person name="Goodwin L."/>
            <person name="Pitluck S."/>
            <person name="Peters L."/>
            <person name="Mikhailova N."/>
            <person name="Teshima H."/>
            <person name="Detter J.C."/>
            <person name="Han C."/>
            <person name="Tapia R."/>
            <person name="Land M."/>
            <person name="Hauser L."/>
            <person name="Kyrpides N."/>
            <person name="Ivanova N."/>
            <person name="Pagani I."/>
            <person name="Dunn J."/>
            <person name="Taghavi S."/>
            <person name="Francis A."/>
            <person name="van der Lelie D."/>
            <person name="Woyke T."/>
        </authorList>
    </citation>
    <scope>NUCLEOTIDE SEQUENCE [LARGE SCALE GENOMIC DNA]</scope>
    <source>
        <strain evidence="7 8">BC1</strain>
    </source>
</reference>
<dbReference type="UniPathway" id="UPA00148"/>
<dbReference type="Proteomes" id="UP000013523">
    <property type="component" value="Chromosome"/>
</dbReference>
<dbReference type="EMBL" id="CP003261">
    <property type="protein sequence ID" value="AGK96195.1"/>
    <property type="molecule type" value="Genomic_DNA"/>
</dbReference>
<dbReference type="GO" id="GO:0009236">
    <property type="term" value="P:cobalamin biosynthetic process"/>
    <property type="evidence" value="ECO:0007669"/>
    <property type="project" value="UniProtKB-UniRule"/>
</dbReference>
<proteinExistence type="inferred from homology"/>
<evidence type="ECO:0000259" key="6">
    <source>
        <dbReference type="Pfam" id="PF07685"/>
    </source>
</evidence>